<dbReference type="InterPro" id="IPR013320">
    <property type="entry name" value="ConA-like_dom_sf"/>
</dbReference>
<dbReference type="STRING" id="1073327.SAMN04488108_0485"/>
<dbReference type="Pfam" id="PF00722">
    <property type="entry name" value="Glyco_hydro_16"/>
    <property type="match status" value="1"/>
</dbReference>
<evidence type="ECO:0000256" key="1">
    <source>
        <dbReference type="ARBA" id="ARBA00006865"/>
    </source>
</evidence>
<keyword evidence="4" id="KW-1185">Reference proteome</keyword>
<sequence>MGAEDFLEGLFLEFNHIFPMQIKQLPVFLFISLLFFQCKPSPSQDQDSEDIKTSGPYEGYDIVWADEFDYSGKPDSTFWSYEHGFVRNNELQWYQPENAEVLDGNLVITGKREKIPNSKYDPQSQDWRKNREFAEYSSSLIHTRGKYSFQYGILEVKAKLDTALGMWPAIWTLGMKKGWPANGEIDVMEYYRVDGDATILANAAWAHPDKRAAWDEAKISFKEFLAKDPDWPQKFHIWKMEWDEKKIILSLDDQVLNEVNLEETINPDGSNPFHQPHYILLNMAIGSNGGDPSNSEFPGKYLVDYVRVYQKVE</sequence>
<protein>
    <submittedName>
        <fullName evidence="3">Glycosyl hydrolases family 16</fullName>
    </submittedName>
</protein>
<dbReference type="Gene3D" id="2.60.120.200">
    <property type="match status" value="1"/>
</dbReference>
<dbReference type="InterPro" id="IPR000757">
    <property type="entry name" value="Beta-glucanase-like"/>
</dbReference>
<dbReference type="PANTHER" id="PTHR10963:SF55">
    <property type="entry name" value="GLYCOSIDE HYDROLASE FAMILY 16 PROTEIN"/>
    <property type="match status" value="1"/>
</dbReference>
<reference evidence="4" key="1">
    <citation type="submission" date="2016-12" db="EMBL/GenBank/DDBJ databases">
        <authorList>
            <person name="Varghese N."/>
            <person name="Submissions S."/>
        </authorList>
    </citation>
    <scope>NUCLEOTIDE SEQUENCE [LARGE SCALE GENOMIC DNA]</scope>
    <source>
        <strain evidence="4">DSM 25035</strain>
    </source>
</reference>
<dbReference type="GO" id="GO:0004553">
    <property type="term" value="F:hydrolase activity, hydrolyzing O-glycosyl compounds"/>
    <property type="evidence" value="ECO:0007669"/>
    <property type="project" value="InterPro"/>
</dbReference>
<dbReference type="CDD" id="cd08023">
    <property type="entry name" value="GH16_laminarinase_like"/>
    <property type="match status" value="1"/>
</dbReference>
<dbReference type="InterPro" id="IPR050546">
    <property type="entry name" value="Glycosyl_Hydrlase_16"/>
</dbReference>
<comment type="similarity">
    <text evidence="1">Belongs to the glycosyl hydrolase 16 family.</text>
</comment>
<dbReference type="EMBL" id="FRXN01000001">
    <property type="protein sequence ID" value="SHO59972.1"/>
    <property type="molecule type" value="Genomic_DNA"/>
</dbReference>
<dbReference type="SUPFAM" id="SSF49899">
    <property type="entry name" value="Concanavalin A-like lectins/glucanases"/>
    <property type="match status" value="1"/>
</dbReference>
<accession>A0A1M7Z577</accession>
<evidence type="ECO:0000313" key="4">
    <source>
        <dbReference type="Proteomes" id="UP000184609"/>
    </source>
</evidence>
<organism evidence="3 4">
    <name type="scientific">Algoriphagus zhangzhouensis</name>
    <dbReference type="NCBI Taxonomy" id="1073327"/>
    <lineage>
        <taxon>Bacteria</taxon>
        <taxon>Pseudomonadati</taxon>
        <taxon>Bacteroidota</taxon>
        <taxon>Cytophagia</taxon>
        <taxon>Cytophagales</taxon>
        <taxon>Cyclobacteriaceae</taxon>
        <taxon>Algoriphagus</taxon>
    </lineage>
</organism>
<name>A0A1M7Z577_9BACT</name>
<dbReference type="AlphaFoldDB" id="A0A1M7Z577"/>
<proteinExistence type="inferred from homology"/>
<evidence type="ECO:0000259" key="2">
    <source>
        <dbReference type="PROSITE" id="PS51762"/>
    </source>
</evidence>
<dbReference type="PROSITE" id="PS51762">
    <property type="entry name" value="GH16_2"/>
    <property type="match status" value="1"/>
</dbReference>
<gene>
    <name evidence="3" type="ORF">SAMN04488108_0485</name>
</gene>
<dbReference type="PANTHER" id="PTHR10963">
    <property type="entry name" value="GLYCOSYL HYDROLASE-RELATED"/>
    <property type="match status" value="1"/>
</dbReference>
<keyword evidence="3" id="KW-0378">Hydrolase</keyword>
<evidence type="ECO:0000313" key="3">
    <source>
        <dbReference type="EMBL" id="SHO59972.1"/>
    </source>
</evidence>
<feature type="domain" description="GH16" evidence="2">
    <location>
        <begin position="34"/>
        <end position="313"/>
    </location>
</feature>
<dbReference type="Proteomes" id="UP000184609">
    <property type="component" value="Unassembled WGS sequence"/>
</dbReference>
<dbReference type="GO" id="GO:0005975">
    <property type="term" value="P:carbohydrate metabolic process"/>
    <property type="evidence" value="ECO:0007669"/>
    <property type="project" value="InterPro"/>
</dbReference>